<evidence type="ECO:0000313" key="4">
    <source>
        <dbReference type="Proteomes" id="UP000515135"/>
    </source>
</evidence>
<dbReference type="GO" id="GO:0006289">
    <property type="term" value="P:nucleotide-excision repair"/>
    <property type="evidence" value="ECO:0007669"/>
    <property type="project" value="TreeGrafter"/>
</dbReference>
<reference evidence="5 6" key="1">
    <citation type="submission" date="2025-04" db="UniProtKB">
        <authorList>
            <consortium name="RefSeq"/>
        </authorList>
    </citation>
    <scope>IDENTIFICATION</scope>
    <source>
        <tissue evidence="5 6">Gonad</tissue>
    </source>
</reference>
<dbReference type="RefSeq" id="XP_019636102.1">
    <property type="nucleotide sequence ID" value="XM_019780543.1"/>
</dbReference>
<dbReference type="FunFam" id="2.40.50.140:FF:000395">
    <property type="entry name" value="Replication protein A3"/>
    <property type="match status" value="1"/>
</dbReference>
<dbReference type="GO" id="GO:0003697">
    <property type="term" value="F:single-stranded DNA binding"/>
    <property type="evidence" value="ECO:0007669"/>
    <property type="project" value="TreeGrafter"/>
</dbReference>
<sequence length="118" mass="13069">MGEAFEQAKPRVNASMLPQHIGKFVCLLGEVMDVDPNGLMFAVKTSDGQRVQINLPEPLEEMVSGTVEIVGEVTNNCQVTCQSYILFGGDFDMNLYDEAIKLATEHSKYYPLSESSNF</sequence>
<dbReference type="GO" id="GO:0035861">
    <property type="term" value="C:site of double-strand break"/>
    <property type="evidence" value="ECO:0007669"/>
    <property type="project" value="TreeGrafter"/>
</dbReference>
<dbReference type="InterPro" id="IPR013970">
    <property type="entry name" value="Rfa2"/>
</dbReference>
<evidence type="ECO:0000256" key="3">
    <source>
        <dbReference type="ARBA" id="ARBA00023242"/>
    </source>
</evidence>
<evidence type="ECO:0000313" key="6">
    <source>
        <dbReference type="RefSeq" id="XP_019636103.1"/>
    </source>
</evidence>
<dbReference type="CDD" id="cd04479">
    <property type="entry name" value="RPA3"/>
    <property type="match status" value="1"/>
</dbReference>
<dbReference type="Proteomes" id="UP000515135">
    <property type="component" value="Unplaced"/>
</dbReference>
<name>A0A6P4ZYQ8_BRABE</name>
<evidence type="ECO:0000256" key="2">
    <source>
        <dbReference type="ARBA" id="ARBA00009761"/>
    </source>
</evidence>
<dbReference type="PANTHER" id="PTHR15114:SF1">
    <property type="entry name" value="REPLICATION PROTEIN A 14 KDA SUBUNIT"/>
    <property type="match status" value="1"/>
</dbReference>
<dbReference type="Gene3D" id="2.40.50.140">
    <property type="entry name" value="Nucleic acid-binding proteins"/>
    <property type="match status" value="1"/>
</dbReference>
<comment type="similarity">
    <text evidence="2">Belongs to the replication factor A protein 3 family.</text>
</comment>
<dbReference type="SUPFAM" id="SSF50249">
    <property type="entry name" value="Nucleic acid-binding proteins"/>
    <property type="match status" value="1"/>
</dbReference>
<dbReference type="AlphaFoldDB" id="A0A6P4ZYQ8"/>
<dbReference type="GO" id="GO:0000724">
    <property type="term" value="P:double-strand break repair via homologous recombination"/>
    <property type="evidence" value="ECO:0007669"/>
    <property type="project" value="TreeGrafter"/>
</dbReference>
<keyword evidence="3" id="KW-0539">Nucleus</keyword>
<dbReference type="KEGG" id="bbel:109478777"/>
<dbReference type="GO" id="GO:0006298">
    <property type="term" value="P:mismatch repair"/>
    <property type="evidence" value="ECO:0007669"/>
    <property type="project" value="TreeGrafter"/>
</dbReference>
<gene>
    <name evidence="5" type="primary">LOC109478777</name>
    <name evidence="6" type="synonym">LOC109478778</name>
</gene>
<dbReference type="GO" id="GO:0003684">
    <property type="term" value="F:damaged DNA binding"/>
    <property type="evidence" value="ECO:0007669"/>
    <property type="project" value="TreeGrafter"/>
</dbReference>
<dbReference type="InterPro" id="IPR012340">
    <property type="entry name" value="NA-bd_OB-fold"/>
</dbReference>
<evidence type="ECO:0000256" key="1">
    <source>
        <dbReference type="ARBA" id="ARBA00004123"/>
    </source>
</evidence>
<dbReference type="GeneID" id="109478777"/>
<dbReference type="PANTHER" id="PTHR15114">
    <property type="entry name" value="REPLICATION PROTEIN A3"/>
    <property type="match status" value="1"/>
</dbReference>
<dbReference type="OrthoDB" id="188186at2759"/>
<dbReference type="RefSeq" id="XP_019636103.1">
    <property type="nucleotide sequence ID" value="XM_019780544.1"/>
</dbReference>
<dbReference type="Pfam" id="PF08661">
    <property type="entry name" value="Rep_fac-A_3"/>
    <property type="match status" value="1"/>
</dbReference>
<accession>A0A6P4ZYQ8</accession>
<keyword evidence="4" id="KW-1185">Reference proteome</keyword>
<proteinExistence type="inferred from homology"/>
<dbReference type="GO" id="GO:0006284">
    <property type="term" value="P:base-excision repair"/>
    <property type="evidence" value="ECO:0007669"/>
    <property type="project" value="TreeGrafter"/>
</dbReference>
<organism evidence="4 5">
    <name type="scientific">Branchiostoma belcheri</name>
    <name type="common">Amphioxus</name>
    <dbReference type="NCBI Taxonomy" id="7741"/>
    <lineage>
        <taxon>Eukaryota</taxon>
        <taxon>Metazoa</taxon>
        <taxon>Chordata</taxon>
        <taxon>Cephalochordata</taxon>
        <taxon>Leptocardii</taxon>
        <taxon>Amphioxiformes</taxon>
        <taxon>Branchiostomatidae</taxon>
        <taxon>Branchiostoma</taxon>
    </lineage>
</organism>
<comment type="subcellular location">
    <subcellularLocation>
        <location evidence="1">Nucleus</location>
    </subcellularLocation>
</comment>
<dbReference type="GeneID" id="109478778"/>
<dbReference type="KEGG" id="bbel:109478778"/>
<protein>
    <submittedName>
        <fullName evidence="5 6">Replication protein A 14 kDa subunit-like</fullName>
    </submittedName>
</protein>
<evidence type="ECO:0000313" key="5">
    <source>
        <dbReference type="RefSeq" id="XP_019636102.1"/>
    </source>
</evidence>
<dbReference type="GO" id="GO:0005662">
    <property type="term" value="C:DNA replication factor A complex"/>
    <property type="evidence" value="ECO:0007669"/>
    <property type="project" value="TreeGrafter"/>
</dbReference>
<dbReference type="GO" id="GO:0006260">
    <property type="term" value="P:DNA replication"/>
    <property type="evidence" value="ECO:0007669"/>
    <property type="project" value="InterPro"/>
</dbReference>